<dbReference type="SMART" id="SM00343">
    <property type="entry name" value="ZnF_C2HC"/>
    <property type="match status" value="2"/>
</dbReference>
<keyword evidence="1" id="KW-0479">Metal-binding</keyword>
<feature type="compositionally biased region" description="Polar residues" evidence="2">
    <location>
        <begin position="337"/>
        <end position="351"/>
    </location>
</feature>
<feature type="compositionally biased region" description="Polar residues" evidence="2">
    <location>
        <begin position="10"/>
        <end position="38"/>
    </location>
</feature>
<dbReference type="OrthoDB" id="2207227at2759"/>
<evidence type="ECO:0000313" key="5">
    <source>
        <dbReference type="EMBL" id="CEP08679.1"/>
    </source>
</evidence>
<evidence type="ECO:0000256" key="2">
    <source>
        <dbReference type="SAM" id="MobiDB-lite"/>
    </source>
</evidence>
<proteinExistence type="predicted"/>
<dbReference type="Gene3D" id="3.60.10.10">
    <property type="entry name" value="Endonuclease/exonuclease/phosphatase"/>
    <property type="match status" value="1"/>
</dbReference>
<dbReference type="InterPro" id="IPR005135">
    <property type="entry name" value="Endo/exonuclease/phosphatase"/>
</dbReference>
<evidence type="ECO:0000313" key="6">
    <source>
        <dbReference type="Proteomes" id="UP000054107"/>
    </source>
</evidence>
<gene>
    <name evidence="5" type="primary">PARPA_02024.1 scaffold 2311</name>
</gene>
<dbReference type="InterPro" id="IPR000477">
    <property type="entry name" value="RT_dom"/>
</dbReference>
<accession>A0A0B7N0K2</accession>
<dbReference type="Pfam" id="PF13966">
    <property type="entry name" value="zf-RVT"/>
    <property type="match status" value="1"/>
</dbReference>
<dbReference type="CDD" id="cd01650">
    <property type="entry name" value="RT_nLTR_like"/>
    <property type="match status" value="1"/>
</dbReference>
<dbReference type="PANTHER" id="PTHR19446">
    <property type="entry name" value="REVERSE TRANSCRIPTASES"/>
    <property type="match status" value="1"/>
</dbReference>
<dbReference type="Proteomes" id="UP000054107">
    <property type="component" value="Unassembled WGS sequence"/>
</dbReference>
<keyword evidence="1" id="KW-0863">Zinc-finger</keyword>
<dbReference type="GO" id="GO:0003824">
    <property type="term" value="F:catalytic activity"/>
    <property type="evidence" value="ECO:0007669"/>
    <property type="project" value="InterPro"/>
</dbReference>
<dbReference type="SUPFAM" id="SSF57756">
    <property type="entry name" value="Retrovirus zinc finger-like domains"/>
    <property type="match status" value="1"/>
</dbReference>
<dbReference type="Pfam" id="PF03372">
    <property type="entry name" value="Exo_endo_phos"/>
    <property type="match status" value="1"/>
</dbReference>
<sequence length="1693" mass="191187">MHPNYPPIMSSPQTKSTTTLGKIQKASGTKPTPSTRSWSQIVSGNIFSCHSSHQETGRVATPPTSQPLKSRSGTTTTRSSTMDSKFASRTDDIFFDVITPYIVGNEANSTFIEITNVEDTHALKEFLGTYNTKDSFPFYGALLKVRKYLQRSFIETCWDTDSDVYQKLITSGLEMNKSTILKGYPSLSSDAKVQRVHVDNLPLKHPRILRDLLQQRFSSLGEVLDLGLHMDGRLFYGSGYVVLNLNSPHPITESLSRELPWPEEGRKLLLKWDDMPQYCRYCQGLDHCKADCAELRNLLVCHTCNDRGHLSKQCRRNNASPTPNKVIAIAEMKPRKSSSTKISTNPKTNVGSSSSPSSPAKGKEVDRSQPPKGRVAVMSGPTSSAPGSVSASPVTSAMDTADDTGGTTTLSIATLNCRSLVKLNNPSAIPPFLRYLRTTGNDIFVVQETHVVNEQEQDYLNILFQAKSSIWTQHCGIISTNPDFILTSPPTFVDPEGRYILTSITSSNNNTPIAYVLGIYAPATRALRPSFFASLANNNTIRSIIQQCTTPTFILGDFNYDIIQDQLPSRMDPWIHLLQSHFIDCFQNDPLPTFLSTQGRRRRLDYIYCSDFHHPQIRQIDQGTVPYKWTDHSLLSIHFCIQGGSRGPGNWKANPFLAKVPAFRRGIHAHIQHLFDSHQPLHLTDNSTDGAAQAFWDELKEDIAQYSKSFQLDRKSWLSRSIKKLLSKRNRILRDYKNTAILSTLLPSLEALLHQLQEEHAQIEILKAGKLWREQGERSPGLFKRLVSSRAAQQDTPHLYNSQGTLTSTHAEKVDVVHQFYTELYSPDPPNQAAIDHLLGLETNRDNHLRLNQEAQDSMVAPFEIDEIIAASKRHPSRSSPGSDHLPYEILGFLVRHPAAQALVLHIYNQALSHAIFPVSWGVSILTLLPKKGDPAQIGNHRPLQLVNCDNKIFTRLLNSRIMSVADNIINPYQQGFMPGRNIADNGLLAQMILEDSAENHAEECGLGLLLDQQKAYDRVNLDYLKTVLLHYGFPVLLVNVIYTLFKHNEIVLNINGYLATQTVRKLRGLKQGDPISCILYNFGLEPLLRSILHDSRFQGFTFHQRYPQPSQTTMPIKLLSYADDTLVFLRDTDDLRFLVEHLNAYSEASNAKINFHKTRAISLSGVDITPHWLTALAPFDISQIWTTRETEAITYLGDPLSQGVRQRQLFFGIFIQDLRQTAELHSRRGISLYGRATIVNSLIVSKCWYVFSVLPTTMEFLRNIRSIITAFVNTNITPSISWDLMVTDKSKGGLGIIDVFAQQKALYYRWLDPILFSRVQSTSIANYIRLHVQNHLLSPVLDIGLLFPTARSSLSVGTPISTITMIFRTMDAIPRDFSHGTRNPIECLLLPIPAIIASTSSYKLSTKLKSAVVGDIFELQATGFFLTPIPADRLPRLIKFVAQKFHNALARADCLLHPFFRVCLDPSPIDLYNQDDRPEIQAALNFASFRKGLHIKSTDPPFLELHGRTKAFRQMVVDSTTRKLPKTEAISSSSWLQFWALFLNHSQRNVLYRFIYNKIPTKLLRHQFNASNDPRCSICLTVVESTAHFFFYCEVKESFWERLILEYLWPGTTFWVIINALSTLNFHAIEVLPQKTSLPSSLVLIVAVAEIWRLHWKFIFDDVPFTSDTLFLAFQRSLLKLQAEESLSSSRY</sequence>
<name>A0A0B7N0K2_9FUNG</name>
<feature type="region of interest" description="Disordered" evidence="2">
    <location>
        <begin position="52"/>
        <end position="83"/>
    </location>
</feature>
<dbReference type="GO" id="GO:0008270">
    <property type="term" value="F:zinc ion binding"/>
    <property type="evidence" value="ECO:0007669"/>
    <property type="project" value="UniProtKB-KW"/>
</dbReference>
<dbReference type="PROSITE" id="PS50158">
    <property type="entry name" value="ZF_CCHC"/>
    <property type="match status" value="1"/>
</dbReference>
<dbReference type="GO" id="GO:0003676">
    <property type="term" value="F:nucleic acid binding"/>
    <property type="evidence" value="ECO:0007669"/>
    <property type="project" value="InterPro"/>
</dbReference>
<dbReference type="InterPro" id="IPR043502">
    <property type="entry name" value="DNA/RNA_pol_sf"/>
</dbReference>
<evidence type="ECO:0000256" key="1">
    <source>
        <dbReference type="PROSITE-ProRule" id="PRU00047"/>
    </source>
</evidence>
<dbReference type="PROSITE" id="PS50878">
    <property type="entry name" value="RT_POL"/>
    <property type="match status" value="1"/>
</dbReference>
<dbReference type="Gene3D" id="4.10.60.10">
    <property type="entry name" value="Zinc finger, CCHC-type"/>
    <property type="match status" value="1"/>
</dbReference>
<dbReference type="InterPro" id="IPR036875">
    <property type="entry name" value="Znf_CCHC_sf"/>
</dbReference>
<evidence type="ECO:0008006" key="7">
    <source>
        <dbReference type="Google" id="ProtNLM"/>
    </source>
</evidence>
<dbReference type="InterPro" id="IPR026960">
    <property type="entry name" value="RVT-Znf"/>
</dbReference>
<organism evidence="5 6">
    <name type="scientific">Parasitella parasitica</name>
    <dbReference type="NCBI Taxonomy" id="35722"/>
    <lineage>
        <taxon>Eukaryota</taxon>
        <taxon>Fungi</taxon>
        <taxon>Fungi incertae sedis</taxon>
        <taxon>Mucoromycota</taxon>
        <taxon>Mucoromycotina</taxon>
        <taxon>Mucoromycetes</taxon>
        <taxon>Mucorales</taxon>
        <taxon>Mucorineae</taxon>
        <taxon>Mucoraceae</taxon>
        <taxon>Parasitella</taxon>
    </lineage>
</organism>
<protein>
    <recommendedName>
        <fullName evidence="7">CCHC-type domain-containing protein</fullName>
    </recommendedName>
</protein>
<dbReference type="SUPFAM" id="SSF56219">
    <property type="entry name" value="DNase I-like"/>
    <property type="match status" value="1"/>
</dbReference>
<feature type="region of interest" description="Disordered" evidence="2">
    <location>
        <begin position="1"/>
        <end position="38"/>
    </location>
</feature>
<feature type="compositionally biased region" description="Low complexity" evidence="2">
    <location>
        <begin position="70"/>
        <end position="81"/>
    </location>
</feature>
<dbReference type="InterPro" id="IPR001878">
    <property type="entry name" value="Znf_CCHC"/>
</dbReference>
<feature type="compositionally biased region" description="Low complexity" evidence="2">
    <location>
        <begin position="379"/>
        <end position="402"/>
    </location>
</feature>
<evidence type="ECO:0000259" key="3">
    <source>
        <dbReference type="PROSITE" id="PS50158"/>
    </source>
</evidence>
<keyword evidence="1" id="KW-0862">Zinc</keyword>
<dbReference type="SUPFAM" id="SSF56672">
    <property type="entry name" value="DNA/RNA polymerases"/>
    <property type="match status" value="1"/>
</dbReference>
<feature type="domain" description="CCHC-type" evidence="3">
    <location>
        <begin position="301"/>
        <end position="316"/>
    </location>
</feature>
<reference evidence="5 6" key="1">
    <citation type="submission" date="2014-09" db="EMBL/GenBank/DDBJ databases">
        <authorList>
            <person name="Ellenberger Sabrina"/>
        </authorList>
    </citation>
    <scope>NUCLEOTIDE SEQUENCE [LARGE SCALE GENOMIC DNA]</scope>
    <source>
        <strain evidence="5 6">CBS 412.66</strain>
    </source>
</reference>
<feature type="domain" description="Reverse transcriptase" evidence="4">
    <location>
        <begin position="910"/>
        <end position="1216"/>
    </location>
</feature>
<dbReference type="InterPro" id="IPR036691">
    <property type="entry name" value="Endo/exonu/phosph_ase_sf"/>
</dbReference>
<evidence type="ECO:0000259" key="4">
    <source>
        <dbReference type="PROSITE" id="PS50878"/>
    </source>
</evidence>
<keyword evidence="6" id="KW-1185">Reference proteome</keyword>
<dbReference type="STRING" id="35722.A0A0B7N0K2"/>
<feature type="region of interest" description="Disordered" evidence="2">
    <location>
        <begin position="328"/>
        <end position="402"/>
    </location>
</feature>
<dbReference type="EMBL" id="LN719927">
    <property type="protein sequence ID" value="CEP08679.1"/>
    <property type="molecule type" value="Genomic_DNA"/>
</dbReference>
<dbReference type="Pfam" id="PF00078">
    <property type="entry name" value="RVT_1"/>
    <property type="match status" value="1"/>
</dbReference>